<evidence type="ECO:0000256" key="9">
    <source>
        <dbReference type="ARBA" id="ARBA00023306"/>
    </source>
</evidence>
<comment type="subcellular location">
    <subcellularLocation>
        <location evidence="1">Cell membrane</location>
        <topology evidence="1">Multi-pass membrane protein</topology>
    </subcellularLocation>
</comment>
<dbReference type="Pfam" id="PF18075">
    <property type="entry name" value="FtsX_ECD"/>
    <property type="match status" value="1"/>
</dbReference>
<keyword evidence="4 10" id="KW-1003">Cell membrane</keyword>
<dbReference type="Gene3D" id="3.30.70.3040">
    <property type="match status" value="1"/>
</dbReference>
<evidence type="ECO:0000256" key="1">
    <source>
        <dbReference type="ARBA" id="ARBA00004651"/>
    </source>
</evidence>
<name>A0A538SS53_UNCEI</name>
<dbReference type="InterPro" id="IPR040690">
    <property type="entry name" value="FtsX_ECD"/>
</dbReference>
<dbReference type="GO" id="GO:0051301">
    <property type="term" value="P:cell division"/>
    <property type="evidence" value="ECO:0007669"/>
    <property type="project" value="UniProtKB-KW"/>
</dbReference>
<dbReference type="InterPro" id="IPR004513">
    <property type="entry name" value="FtsX"/>
</dbReference>
<dbReference type="PIRSF" id="PIRSF003097">
    <property type="entry name" value="FtsX"/>
    <property type="match status" value="1"/>
</dbReference>
<evidence type="ECO:0000256" key="4">
    <source>
        <dbReference type="ARBA" id="ARBA00022475"/>
    </source>
</evidence>
<sequence length="285" mass="31264">MHIFFVREAWRSFRHHRGLGMTAIFSLTATLTLSGLFVLLSHNADNALRWVGDRREMVIYLKDDVTDARRAALIESLTRLYGTTTYVSKEQAWKEFSEQIGDAVLLEAVGTNPLPSSLRVRLRPELLNAAAMEEAAKQVGQFAEVEDVRYGSEWVRRLDDLGAGLRRGTLAIGVLVALAIVFVIYNTLRLTVLARRQQVEIMSRLGATDRFIATPFVIEAMFEAGLAAVLALGVLLTFKQAVSAQVTGVVFLPPLGSLAFLGVAVALAWLASLIALSRVLRAVGP</sequence>
<comment type="caution">
    <text evidence="14">The sequence shown here is derived from an EMBL/GenBank/DDBJ whole genome shotgun (WGS) entry which is preliminary data.</text>
</comment>
<feature type="domain" description="ABC3 transporter permease C-terminal" evidence="12">
    <location>
        <begin position="171"/>
        <end position="281"/>
    </location>
</feature>
<evidence type="ECO:0000256" key="8">
    <source>
        <dbReference type="ARBA" id="ARBA00023136"/>
    </source>
</evidence>
<evidence type="ECO:0000256" key="3">
    <source>
        <dbReference type="ARBA" id="ARBA00021907"/>
    </source>
</evidence>
<organism evidence="14 15">
    <name type="scientific">Eiseniibacteriota bacterium</name>
    <dbReference type="NCBI Taxonomy" id="2212470"/>
    <lineage>
        <taxon>Bacteria</taxon>
        <taxon>Candidatus Eiseniibacteriota</taxon>
    </lineage>
</organism>
<keyword evidence="8 10" id="KW-0472">Membrane</keyword>
<keyword evidence="5 10" id="KW-0132">Cell division</keyword>
<feature type="transmembrane region" description="Helical" evidence="11">
    <location>
        <begin position="258"/>
        <end position="280"/>
    </location>
</feature>
<evidence type="ECO:0000256" key="10">
    <source>
        <dbReference type="PIRNR" id="PIRNR003097"/>
    </source>
</evidence>
<dbReference type="InterPro" id="IPR003838">
    <property type="entry name" value="ABC3_permease_C"/>
</dbReference>
<feature type="transmembrane region" description="Helical" evidence="11">
    <location>
        <begin position="21"/>
        <end position="40"/>
    </location>
</feature>
<evidence type="ECO:0000256" key="2">
    <source>
        <dbReference type="ARBA" id="ARBA00007379"/>
    </source>
</evidence>
<reference evidence="14 15" key="1">
    <citation type="journal article" date="2019" name="Nat. Microbiol.">
        <title>Mediterranean grassland soil C-N compound turnover is dependent on rainfall and depth, and is mediated by genomically divergent microorganisms.</title>
        <authorList>
            <person name="Diamond S."/>
            <person name="Andeer P.F."/>
            <person name="Li Z."/>
            <person name="Crits-Christoph A."/>
            <person name="Burstein D."/>
            <person name="Anantharaman K."/>
            <person name="Lane K.R."/>
            <person name="Thomas B.C."/>
            <person name="Pan C."/>
            <person name="Northen T.R."/>
            <person name="Banfield J.F."/>
        </authorList>
    </citation>
    <scope>NUCLEOTIDE SEQUENCE [LARGE SCALE GENOMIC DNA]</scope>
    <source>
        <strain evidence="14">WS_2</strain>
    </source>
</reference>
<evidence type="ECO:0000313" key="14">
    <source>
        <dbReference type="EMBL" id="TMQ54220.1"/>
    </source>
</evidence>
<evidence type="ECO:0000256" key="11">
    <source>
        <dbReference type="SAM" id="Phobius"/>
    </source>
</evidence>
<keyword evidence="6 11" id="KW-0812">Transmembrane</keyword>
<keyword evidence="7 11" id="KW-1133">Transmembrane helix</keyword>
<proteinExistence type="inferred from homology"/>
<dbReference type="AlphaFoldDB" id="A0A538SS53"/>
<dbReference type="GO" id="GO:0005886">
    <property type="term" value="C:plasma membrane"/>
    <property type="evidence" value="ECO:0007669"/>
    <property type="project" value="UniProtKB-SubCell"/>
</dbReference>
<dbReference type="EMBL" id="VBOS01000277">
    <property type="protein sequence ID" value="TMQ54220.1"/>
    <property type="molecule type" value="Genomic_DNA"/>
</dbReference>
<gene>
    <name evidence="14" type="ORF">E6K72_07940</name>
</gene>
<feature type="transmembrane region" description="Helical" evidence="11">
    <location>
        <begin position="211"/>
        <end position="238"/>
    </location>
</feature>
<evidence type="ECO:0000259" key="13">
    <source>
        <dbReference type="Pfam" id="PF18075"/>
    </source>
</evidence>
<accession>A0A538SS53</accession>
<dbReference type="Proteomes" id="UP000317716">
    <property type="component" value="Unassembled WGS sequence"/>
</dbReference>
<dbReference type="PANTHER" id="PTHR47755:SF1">
    <property type="entry name" value="CELL DIVISION PROTEIN FTSX"/>
    <property type="match status" value="1"/>
</dbReference>
<keyword evidence="9 10" id="KW-0131">Cell cycle</keyword>
<evidence type="ECO:0000256" key="5">
    <source>
        <dbReference type="ARBA" id="ARBA00022618"/>
    </source>
</evidence>
<evidence type="ECO:0000313" key="15">
    <source>
        <dbReference type="Proteomes" id="UP000317716"/>
    </source>
</evidence>
<evidence type="ECO:0000259" key="12">
    <source>
        <dbReference type="Pfam" id="PF02687"/>
    </source>
</evidence>
<dbReference type="Pfam" id="PF02687">
    <property type="entry name" value="FtsX"/>
    <property type="match status" value="1"/>
</dbReference>
<protein>
    <recommendedName>
        <fullName evidence="3 10">Cell division protein FtsX</fullName>
    </recommendedName>
</protein>
<dbReference type="PANTHER" id="PTHR47755">
    <property type="entry name" value="CELL DIVISION PROTEIN FTSX"/>
    <property type="match status" value="1"/>
</dbReference>
<evidence type="ECO:0000256" key="6">
    <source>
        <dbReference type="ARBA" id="ARBA00022692"/>
    </source>
</evidence>
<feature type="transmembrane region" description="Helical" evidence="11">
    <location>
        <begin position="170"/>
        <end position="190"/>
    </location>
</feature>
<comment type="similarity">
    <text evidence="2 10">Belongs to the ABC-4 integral membrane protein family. FtsX subfamily.</text>
</comment>
<evidence type="ECO:0000256" key="7">
    <source>
        <dbReference type="ARBA" id="ARBA00022989"/>
    </source>
</evidence>
<feature type="domain" description="FtsX extracellular" evidence="13">
    <location>
        <begin position="56"/>
        <end position="148"/>
    </location>
</feature>